<dbReference type="PROSITE" id="PS00041">
    <property type="entry name" value="HTH_ARAC_FAMILY_1"/>
    <property type="match status" value="1"/>
</dbReference>
<evidence type="ECO:0000313" key="6">
    <source>
        <dbReference type="EMBL" id="KWK67902.1"/>
    </source>
</evidence>
<evidence type="ECO:0000259" key="5">
    <source>
        <dbReference type="PROSITE" id="PS01124"/>
    </source>
</evidence>
<sequence>MNAKELPLVTVSVTSRPARHAPGDTTPSDSRARTCGRRGSALKRKLAQYGATYSALLDEIRLRDALRLLEGTCLPVDEIAARIGYTDRANFTRAFKRWTGVAPSERR</sequence>
<dbReference type="InterPro" id="IPR018062">
    <property type="entry name" value="HTH_AraC-typ_CS"/>
</dbReference>
<evidence type="ECO:0000256" key="2">
    <source>
        <dbReference type="ARBA" id="ARBA00023125"/>
    </source>
</evidence>
<keyword evidence="2" id="KW-0238">DNA-binding</keyword>
<dbReference type="InterPro" id="IPR009057">
    <property type="entry name" value="Homeodomain-like_sf"/>
</dbReference>
<name>A0A119UPJ4_9BURK</name>
<dbReference type="SUPFAM" id="SSF46689">
    <property type="entry name" value="Homeodomain-like"/>
    <property type="match status" value="1"/>
</dbReference>
<dbReference type="GO" id="GO:0000976">
    <property type="term" value="F:transcription cis-regulatory region binding"/>
    <property type="evidence" value="ECO:0007669"/>
    <property type="project" value="TreeGrafter"/>
</dbReference>
<dbReference type="GO" id="GO:0003700">
    <property type="term" value="F:DNA-binding transcription factor activity"/>
    <property type="evidence" value="ECO:0007669"/>
    <property type="project" value="InterPro"/>
</dbReference>
<evidence type="ECO:0000313" key="7">
    <source>
        <dbReference type="Proteomes" id="UP000065504"/>
    </source>
</evidence>
<evidence type="ECO:0000256" key="1">
    <source>
        <dbReference type="ARBA" id="ARBA00023015"/>
    </source>
</evidence>
<dbReference type="PROSITE" id="PS01124">
    <property type="entry name" value="HTH_ARAC_FAMILY_2"/>
    <property type="match status" value="1"/>
</dbReference>
<dbReference type="Gene3D" id="1.10.10.60">
    <property type="entry name" value="Homeodomain-like"/>
    <property type="match status" value="1"/>
</dbReference>
<feature type="domain" description="HTH araC/xylS-type" evidence="5">
    <location>
        <begin position="50"/>
        <end position="107"/>
    </location>
</feature>
<dbReference type="PANTHER" id="PTHR47894">
    <property type="entry name" value="HTH-TYPE TRANSCRIPTIONAL REGULATOR GADX"/>
    <property type="match status" value="1"/>
</dbReference>
<dbReference type="SMART" id="SM00342">
    <property type="entry name" value="HTH_ARAC"/>
    <property type="match status" value="1"/>
</dbReference>
<dbReference type="AlphaFoldDB" id="A0A119UPJ4"/>
<dbReference type="Proteomes" id="UP000065504">
    <property type="component" value="Unassembled WGS sequence"/>
</dbReference>
<dbReference type="PRINTS" id="PR00032">
    <property type="entry name" value="HTHARAC"/>
</dbReference>
<keyword evidence="3" id="KW-0804">Transcription</keyword>
<organism evidence="6 7">
    <name type="scientific">Burkholderia ubonensis</name>
    <dbReference type="NCBI Taxonomy" id="101571"/>
    <lineage>
        <taxon>Bacteria</taxon>
        <taxon>Pseudomonadati</taxon>
        <taxon>Pseudomonadota</taxon>
        <taxon>Betaproteobacteria</taxon>
        <taxon>Burkholderiales</taxon>
        <taxon>Burkholderiaceae</taxon>
        <taxon>Burkholderia</taxon>
        <taxon>Burkholderia cepacia complex</taxon>
    </lineage>
</organism>
<feature type="region of interest" description="Disordered" evidence="4">
    <location>
        <begin position="1"/>
        <end position="37"/>
    </location>
</feature>
<keyword evidence="1" id="KW-0805">Transcription regulation</keyword>
<accession>A0A119UPJ4</accession>
<reference evidence="6 7" key="1">
    <citation type="submission" date="2015-11" db="EMBL/GenBank/DDBJ databases">
        <title>Expanding the genomic diversity of Burkholderia species for the development of highly accurate diagnostics.</title>
        <authorList>
            <person name="Sahl J."/>
            <person name="Keim P."/>
            <person name="Wagner D."/>
        </authorList>
    </citation>
    <scope>NUCLEOTIDE SEQUENCE [LARGE SCALE GENOMIC DNA]</scope>
    <source>
        <strain evidence="6 7">MSMB782WGS</strain>
    </source>
</reference>
<evidence type="ECO:0000256" key="3">
    <source>
        <dbReference type="ARBA" id="ARBA00023163"/>
    </source>
</evidence>
<dbReference type="PANTHER" id="PTHR47894:SF1">
    <property type="entry name" value="HTH-TYPE TRANSCRIPTIONAL REGULATOR VQSM"/>
    <property type="match status" value="1"/>
</dbReference>
<protein>
    <recommendedName>
        <fullName evidence="5">HTH araC/xylS-type domain-containing protein</fullName>
    </recommendedName>
</protein>
<dbReference type="InterPro" id="IPR018060">
    <property type="entry name" value="HTH_AraC"/>
</dbReference>
<proteinExistence type="predicted"/>
<dbReference type="GO" id="GO:0005829">
    <property type="term" value="C:cytosol"/>
    <property type="evidence" value="ECO:0007669"/>
    <property type="project" value="TreeGrafter"/>
</dbReference>
<dbReference type="EMBL" id="LPLU01000120">
    <property type="protein sequence ID" value="KWK67902.1"/>
    <property type="molecule type" value="Genomic_DNA"/>
</dbReference>
<dbReference type="Pfam" id="PF12833">
    <property type="entry name" value="HTH_18"/>
    <property type="match status" value="1"/>
</dbReference>
<comment type="caution">
    <text evidence="6">The sequence shown here is derived from an EMBL/GenBank/DDBJ whole genome shotgun (WGS) entry which is preliminary data.</text>
</comment>
<gene>
    <name evidence="6" type="ORF">WM16_25825</name>
</gene>
<dbReference type="InterPro" id="IPR020449">
    <property type="entry name" value="Tscrpt_reg_AraC-type_HTH"/>
</dbReference>
<evidence type="ECO:0000256" key="4">
    <source>
        <dbReference type="SAM" id="MobiDB-lite"/>
    </source>
</evidence>